<dbReference type="PANTHER" id="PTHR32438">
    <property type="entry name" value="4-ALPHA-GLUCANOTRANSFERASE DPE1, CHLOROPLASTIC/AMYLOPLASTIC"/>
    <property type="match status" value="1"/>
</dbReference>
<evidence type="ECO:0000256" key="3">
    <source>
        <dbReference type="ARBA" id="ARBA00012560"/>
    </source>
</evidence>
<dbReference type="InterPro" id="IPR003385">
    <property type="entry name" value="Glyco_hydro_77"/>
</dbReference>
<feature type="region of interest" description="Disordered" evidence="10">
    <location>
        <begin position="550"/>
        <end position="578"/>
    </location>
</feature>
<comment type="similarity">
    <text evidence="2">Belongs to the disproportionating enzyme family.</text>
</comment>
<evidence type="ECO:0000256" key="9">
    <source>
        <dbReference type="ARBA" id="ARBA00031501"/>
    </source>
</evidence>
<evidence type="ECO:0000256" key="7">
    <source>
        <dbReference type="ARBA" id="ARBA00023277"/>
    </source>
</evidence>
<name>A0ABM8DDA3_9GAMM</name>
<dbReference type="RefSeq" id="WP_281781914.1">
    <property type="nucleotide sequence ID" value="NZ_AP027041.1"/>
</dbReference>
<keyword evidence="6" id="KW-0808">Transferase</keyword>
<comment type="catalytic activity">
    <reaction evidence="1">
        <text>Transfers a segment of a (1-&gt;4)-alpha-D-glucan to a new position in an acceptor, which may be glucose or a (1-&gt;4)-alpha-D-glucan.</text>
        <dbReference type="EC" id="2.4.1.25"/>
    </reaction>
</comment>
<dbReference type="InterPro" id="IPR017853">
    <property type="entry name" value="GH"/>
</dbReference>
<evidence type="ECO:0000256" key="2">
    <source>
        <dbReference type="ARBA" id="ARBA00005684"/>
    </source>
</evidence>
<keyword evidence="12" id="KW-1185">Reference proteome</keyword>
<dbReference type="EC" id="2.4.1.25" evidence="3"/>
<organism evidence="11 12">
    <name type="scientific">Lysobacter auxotrophicus</name>
    <dbReference type="NCBI Taxonomy" id="2992573"/>
    <lineage>
        <taxon>Bacteria</taxon>
        <taxon>Pseudomonadati</taxon>
        <taxon>Pseudomonadota</taxon>
        <taxon>Gammaproteobacteria</taxon>
        <taxon>Lysobacterales</taxon>
        <taxon>Lysobacteraceae</taxon>
        <taxon>Lysobacter</taxon>
    </lineage>
</organism>
<evidence type="ECO:0000256" key="4">
    <source>
        <dbReference type="ARBA" id="ARBA00020295"/>
    </source>
</evidence>
<dbReference type="SUPFAM" id="SSF51445">
    <property type="entry name" value="(Trans)glycosidases"/>
    <property type="match status" value="1"/>
</dbReference>
<evidence type="ECO:0000313" key="11">
    <source>
        <dbReference type="EMBL" id="BDU16530.1"/>
    </source>
</evidence>
<reference evidence="11 12" key="1">
    <citation type="journal article" date="2023" name="Int. J. Syst. Evol. Microbiol.">
        <title>Physiological and genomic analyses of cobalamin (vitamin B12)-auxotrophy of Lysobacter auxotrophicus sp. nov., a methionine-auxotrophic chitinolytic bacterium isolated from chitin-treated soil.</title>
        <authorList>
            <person name="Saito A."/>
            <person name="Dohra H."/>
            <person name="Hamada M."/>
            <person name="Moriuchi R."/>
            <person name="Kotsuchibashi Y."/>
            <person name="Mori K."/>
        </authorList>
    </citation>
    <scope>NUCLEOTIDE SEQUENCE [LARGE SCALE GENOMIC DNA]</scope>
    <source>
        <strain evidence="11 12">5-21a</strain>
    </source>
</reference>
<dbReference type="Pfam" id="PF02446">
    <property type="entry name" value="Glyco_hydro_77"/>
    <property type="match status" value="2"/>
</dbReference>
<evidence type="ECO:0000256" key="8">
    <source>
        <dbReference type="ARBA" id="ARBA00031423"/>
    </source>
</evidence>
<evidence type="ECO:0000313" key="12">
    <source>
        <dbReference type="Proteomes" id="UP001317822"/>
    </source>
</evidence>
<dbReference type="PANTHER" id="PTHR32438:SF5">
    <property type="entry name" value="4-ALPHA-GLUCANOTRANSFERASE DPE1, CHLOROPLASTIC_AMYLOPLASTIC"/>
    <property type="match status" value="1"/>
</dbReference>
<proteinExistence type="inferred from homology"/>
<evidence type="ECO:0000256" key="5">
    <source>
        <dbReference type="ARBA" id="ARBA00022676"/>
    </source>
</evidence>
<gene>
    <name evidence="11" type="primary">malQ</name>
    <name evidence="11" type="ORF">LA521A_17310</name>
</gene>
<evidence type="ECO:0000256" key="1">
    <source>
        <dbReference type="ARBA" id="ARBA00000439"/>
    </source>
</evidence>
<feature type="compositionally biased region" description="Basic and acidic residues" evidence="10">
    <location>
        <begin position="556"/>
        <end position="569"/>
    </location>
</feature>
<dbReference type="Gene3D" id="3.20.20.80">
    <property type="entry name" value="Glycosidases"/>
    <property type="match status" value="1"/>
</dbReference>
<sequence length="660" mass="71113">MSRAALHALADAAGLCADWTDAGGEARRVDDAVLARVLAALGHEARSESACREALRRLRDRAGHAPMRVVDVGVACDVGAAPGAAFELRDDAGDAVHGRLDAQGRVPTVSKPGYYTLAFRGERGDAQTTLAVCPPRCFSPADAFGAGDTTRRWGIAAQAYSVRGEWDAGIGDAAGMAAWVDRVASLGGDAVALSPLHAPRTHGRYFSPYSPSDRRFLDPMHAAPGLVLGDDVAHAALDDAGLRDTFLALQAQPLIDWPGASAAKWRWLHALHRRFGDSDGRLHDDFDAFVQDGGEPLDAFVRFASADAAQLGNDGIAHDPDLHRFAQWLAARSWSSLQARARDRGMGIGLIADLAVGFDPHGSEATGWRDAALDGLTLGAPPDAFNADGQGWGVTSWSPDGLRNTGYAPFLQLLRATLRDRGGVRIDHILGLMRLWVVSDGAAPRDGVYLRYPLDDLLRLLALESWRHRAIVIGEDLGVVPEGFRDELARRGVLGIDVLLFTRDEDGAFLPPERWRRDAIATTTTHDLPTLSGWRAARDIEWRARIAGDSSGCDAQKQERQSDVERLRDAVGASRPASGDETLDWVRFTASAPAPLALLPLEDALALDEQPNLPGTVGDHPNWRRRLPDPLPLDTLTLRLQAFAQARAPNANANTNPRTA</sequence>
<protein>
    <recommendedName>
        <fullName evidence="4">4-alpha-glucanotransferase</fullName>
        <ecNumber evidence="3">2.4.1.25</ecNumber>
    </recommendedName>
    <alternativeName>
        <fullName evidence="8">Amylomaltase</fullName>
    </alternativeName>
    <alternativeName>
        <fullName evidence="9">Disproportionating enzyme</fullName>
    </alternativeName>
</protein>
<dbReference type="Proteomes" id="UP001317822">
    <property type="component" value="Chromosome"/>
</dbReference>
<keyword evidence="7" id="KW-0119">Carbohydrate metabolism</keyword>
<accession>A0ABM8DDA3</accession>
<evidence type="ECO:0000256" key="6">
    <source>
        <dbReference type="ARBA" id="ARBA00022679"/>
    </source>
</evidence>
<evidence type="ECO:0000256" key="10">
    <source>
        <dbReference type="SAM" id="MobiDB-lite"/>
    </source>
</evidence>
<dbReference type="EMBL" id="AP027041">
    <property type="protein sequence ID" value="BDU16530.1"/>
    <property type="molecule type" value="Genomic_DNA"/>
</dbReference>
<keyword evidence="5" id="KW-0328">Glycosyltransferase</keyword>